<evidence type="ECO:0000256" key="1">
    <source>
        <dbReference type="SAM" id="SignalP"/>
    </source>
</evidence>
<dbReference type="Pfam" id="PF07589">
    <property type="entry name" value="PEP-CTERM"/>
    <property type="match status" value="1"/>
</dbReference>
<evidence type="ECO:0000259" key="2">
    <source>
        <dbReference type="Pfam" id="PF07589"/>
    </source>
</evidence>
<reference evidence="3 4" key="1">
    <citation type="submission" date="2023-11" db="EMBL/GenBank/DDBJ databases">
        <title>MicrobeMod: A computational toolkit for identifying prokaryotic methylation and restriction-modification with nanopore sequencing.</title>
        <authorList>
            <person name="Crits-Christoph A."/>
            <person name="Kang S.C."/>
            <person name="Lee H."/>
            <person name="Ostrov N."/>
        </authorList>
    </citation>
    <scope>NUCLEOTIDE SEQUENCE [LARGE SCALE GENOMIC DNA]</scope>
    <source>
        <strain evidence="3 4">ATCC 25935</strain>
    </source>
</reference>
<feature type="chain" id="PRO_5046449061" evidence="1">
    <location>
        <begin position="28"/>
        <end position="207"/>
    </location>
</feature>
<keyword evidence="1" id="KW-0732">Signal</keyword>
<organism evidence="3 4">
    <name type="scientific">Duganella zoogloeoides</name>
    <dbReference type="NCBI Taxonomy" id="75659"/>
    <lineage>
        <taxon>Bacteria</taxon>
        <taxon>Pseudomonadati</taxon>
        <taxon>Pseudomonadota</taxon>
        <taxon>Betaproteobacteria</taxon>
        <taxon>Burkholderiales</taxon>
        <taxon>Oxalobacteraceae</taxon>
        <taxon>Telluria group</taxon>
        <taxon>Duganella</taxon>
    </lineage>
</organism>
<dbReference type="GeneID" id="43162550"/>
<sequence length="207" mass="21675">MMMNSLKKMAVAAAALCALTVAPLAQAGMVTFDIKWANASGVDTAFAELTLDSALIDTAPAVPHPIDISRVTGLKLTVSGASSGNGVFGMQDFSSILFYAMGPMDFSRELIGQRVVVGTDPRGDTSYGDADGISGGFAFFARELTTPTGVRPFALVTDRTGEYSDFLTVRSILARGNVSAVPEPATYAMLLAGLALVAARARSKNRR</sequence>
<dbReference type="NCBIfam" id="TIGR02595">
    <property type="entry name" value="PEP_CTERM"/>
    <property type="match status" value="1"/>
</dbReference>
<dbReference type="RefSeq" id="WP_019920691.1">
    <property type="nucleotide sequence ID" value="NZ_CP140152.1"/>
</dbReference>
<accession>A0ABZ0Y3S2</accession>
<evidence type="ECO:0000313" key="4">
    <source>
        <dbReference type="Proteomes" id="UP001326110"/>
    </source>
</evidence>
<dbReference type="InterPro" id="IPR013424">
    <property type="entry name" value="Ice-binding_C"/>
</dbReference>
<proteinExistence type="predicted"/>
<keyword evidence="4" id="KW-1185">Reference proteome</keyword>
<dbReference type="EMBL" id="CP140152">
    <property type="protein sequence ID" value="WQH06685.1"/>
    <property type="molecule type" value="Genomic_DNA"/>
</dbReference>
<feature type="domain" description="Ice-binding protein C-terminal" evidence="2">
    <location>
        <begin position="180"/>
        <end position="202"/>
    </location>
</feature>
<gene>
    <name evidence="3" type="ORF">SR858_10285</name>
</gene>
<dbReference type="Proteomes" id="UP001326110">
    <property type="component" value="Chromosome"/>
</dbReference>
<evidence type="ECO:0000313" key="3">
    <source>
        <dbReference type="EMBL" id="WQH06685.1"/>
    </source>
</evidence>
<protein>
    <submittedName>
        <fullName evidence="3">PEP-CTERM sorting domain-containing protein</fullName>
    </submittedName>
</protein>
<name>A0ABZ0Y3S2_9BURK</name>
<feature type="signal peptide" evidence="1">
    <location>
        <begin position="1"/>
        <end position="27"/>
    </location>
</feature>